<dbReference type="PROSITE" id="PS51194">
    <property type="entry name" value="HELICASE_CTER"/>
    <property type="match status" value="1"/>
</dbReference>
<dbReference type="PANTHER" id="PTHR45626:SF16">
    <property type="entry name" value="ATP-DEPENDENT HELICASE ULS1"/>
    <property type="match status" value="1"/>
</dbReference>
<accession>A0A167DVF3</accession>
<protein>
    <submittedName>
        <fullName evidence="10">Translocase ULS1</fullName>
    </submittedName>
</protein>
<dbReference type="KEGG" id="slb:AWJ20_1626"/>
<evidence type="ECO:0000313" key="11">
    <source>
        <dbReference type="Proteomes" id="UP000189580"/>
    </source>
</evidence>
<dbReference type="SMART" id="SM00490">
    <property type="entry name" value="HELICc"/>
    <property type="match status" value="1"/>
</dbReference>
<dbReference type="InterPro" id="IPR050628">
    <property type="entry name" value="SNF2_RAD54_helicase_TF"/>
</dbReference>
<feature type="domain" description="Helicase ATP-binding" evidence="8">
    <location>
        <begin position="1"/>
        <end position="162"/>
    </location>
</feature>
<organism evidence="10 11">
    <name type="scientific">Sugiyamaella lignohabitans</name>
    <dbReference type="NCBI Taxonomy" id="796027"/>
    <lineage>
        <taxon>Eukaryota</taxon>
        <taxon>Fungi</taxon>
        <taxon>Dikarya</taxon>
        <taxon>Ascomycota</taxon>
        <taxon>Saccharomycotina</taxon>
        <taxon>Dipodascomycetes</taxon>
        <taxon>Dipodascales</taxon>
        <taxon>Trichomonascaceae</taxon>
        <taxon>Sugiyamaella</taxon>
    </lineage>
</organism>
<dbReference type="GO" id="GO:0005524">
    <property type="term" value="F:ATP binding"/>
    <property type="evidence" value="ECO:0007669"/>
    <property type="project" value="UniProtKB-KW"/>
</dbReference>
<dbReference type="InterPro" id="IPR038718">
    <property type="entry name" value="SNF2-like_sf"/>
</dbReference>
<evidence type="ECO:0000313" key="10">
    <source>
        <dbReference type="EMBL" id="ANB13340.1"/>
    </source>
</evidence>
<dbReference type="GO" id="GO:0004386">
    <property type="term" value="F:helicase activity"/>
    <property type="evidence" value="ECO:0007669"/>
    <property type="project" value="UniProtKB-KW"/>
</dbReference>
<dbReference type="CDD" id="cd18008">
    <property type="entry name" value="DEXDc_SHPRH-like"/>
    <property type="match status" value="1"/>
</dbReference>
<dbReference type="InterPro" id="IPR049730">
    <property type="entry name" value="SNF2/RAD54-like_C"/>
</dbReference>
<dbReference type="Gene3D" id="3.40.50.10810">
    <property type="entry name" value="Tandem AAA-ATPase domain"/>
    <property type="match status" value="1"/>
</dbReference>
<dbReference type="GO" id="GO:0008094">
    <property type="term" value="F:ATP-dependent activity, acting on DNA"/>
    <property type="evidence" value="ECO:0007669"/>
    <property type="project" value="TreeGrafter"/>
</dbReference>
<dbReference type="InterPro" id="IPR001650">
    <property type="entry name" value="Helicase_C-like"/>
</dbReference>
<evidence type="ECO:0000259" key="8">
    <source>
        <dbReference type="PROSITE" id="PS51192"/>
    </source>
</evidence>
<dbReference type="SMART" id="SM00487">
    <property type="entry name" value="DEXDc"/>
    <property type="match status" value="1"/>
</dbReference>
<dbReference type="InterPro" id="IPR001841">
    <property type="entry name" value="Znf_RING"/>
</dbReference>
<dbReference type="EMBL" id="CP014501">
    <property type="protein sequence ID" value="ANB13340.1"/>
    <property type="molecule type" value="Genomic_DNA"/>
</dbReference>
<keyword evidence="11" id="KW-1185">Reference proteome</keyword>
<dbReference type="Gene3D" id="3.40.50.300">
    <property type="entry name" value="P-loop containing nucleotide triphosphate hydrolases"/>
    <property type="match status" value="2"/>
</dbReference>
<dbReference type="AlphaFoldDB" id="A0A167DVF3"/>
<dbReference type="PROSITE" id="PS50089">
    <property type="entry name" value="ZF_RING_2"/>
    <property type="match status" value="1"/>
</dbReference>
<dbReference type="GO" id="GO:0008270">
    <property type="term" value="F:zinc ion binding"/>
    <property type="evidence" value="ECO:0007669"/>
    <property type="project" value="UniProtKB-KW"/>
</dbReference>
<dbReference type="Gene3D" id="3.30.40.10">
    <property type="entry name" value="Zinc/RING finger domain, C3HC4 (zinc finger)"/>
    <property type="match status" value="1"/>
</dbReference>
<dbReference type="InterPro" id="IPR000330">
    <property type="entry name" value="SNF2_N"/>
</dbReference>
<dbReference type="Pfam" id="PF00176">
    <property type="entry name" value="SNF2-rel_dom"/>
    <property type="match status" value="1"/>
</dbReference>
<comment type="similarity">
    <text evidence="1">Belongs to the SNF2/RAD54 helicase family.</text>
</comment>
<dbReference type="SUPFAM" id="SSF52540">
    <property type="entry name" value="P-loop containing nucleoside triphosphate hydrolases"/>
    <property type="match status" value="2"/>
</dbReference>
<dbReference type="RefSeq" id="XP_018735817.1">
    <property type="nucleotide sequence ID" value="XM_018878522.1"/>
</dbReference>
<evidence type="ECO:0000256" key="4">
    <source>
        <dbReference type="ARBA" id="ARBA00022806"/>
    </source>
</evidence>
<evidence type="ECO:0000256" key="3">
    <source>
        <dbReference type="ARBA" id="ARBA00022801"/>
    </source>
</evidence>
<dbReference type="PROSITE" id="PS51192">
    <property type="entry name" value="HELICASE_ATP_BIND_1"/>
    <property type="match status" value="1"/>
</dbReference>
<feature type="domain" description="RING-type" evidence="7">
    <location>
        <begin position="324"/>
        <end position="374"/>
    </location>
</feature>
<dbReference type="GO" id="GO:0005737">
    <property type="term" value="C:cytoplasm"/>
    <property type="evidence" value="ECO:0007669"/>
    <property type="project" value="TreeGrafter"/>
</dbReference>
<dbReference type="InterPro" id="IPR013083">
    <property type="entry name" value="Znf_RING/FYVE/PHD"/>
</dbReference>
<evidence type="ECO:0000259" key="7">
    <source>
        <dbReference type="PROSITE" id="PS50089"/>
    </source>
</evidence>
<keyword evidence="6" id="KW-0863">Zinc-finger</keyword>
<gene>
    <name evidence="10" type="primary">ULS1</name>
    <name evidence="10" type="ORF">AWJ20_1626</name>
</gene>
<dbReference type="InterPro" id="IPR014001">
    <property type="entry name" value="Helicase_ATP-bd"/>
</dbReference>
<dbReference type="GO" id="GO:0000724">
    <property type="term" value="P:double-strand break repair via homologous recombination"/>
    <property type="evidence" value="ECO:0007669"/>
    <property type="project" value="TreeGrafter"/>
</dbReference>
<dbReference type="GO" id="GO:0005634">
    <property type="term" value="C:nucleus"/>
    <property type="evidence" value="ECO:0007669"/>
    <property type="project" value="TreeGrafter"/>
</dbReference>
<keyword evidence="5" id="KW-0067">ATP-binding</keyword>
<reference evidence="10 11" key="1">
    <citation type="submission" date="2016-02" db="EMBL/GenBank/DDBJ databases">
        <title>Complete genome sequence and transcriptome regulation of the pentose utilising yeast Sugiyamaella lignohabitans.</title>
        <authorList>
            <person name="Bellasio M."/>
            <person name="Peymann A."/>
            <person name="Valli M."/>
            <person name="Sipitzky M."/>
            <person name="Graf A."/>
            <person name="Sauer M."/>
            <person name="Marx H."/>
            <person name="Mattanovich D."/>
        </authorList>
    </citation>
    <scope>NUCLEOTIDE SEQUENCE [LARGE SCALE GENOMIC DNA]</scope>
    <source>
        <strain evidence="10 11">CBS 10342</strain>
    </source>
</reference>
<keyword evidence="6" id="KW-0862">Zinc</keyword>
<dbReference type="CDD" id="cd18793">
    <property type="entry name" value="SF2_C_SNF"/>
    <property type="match status" value="1"/>
</dbReference>
<dbReference type="Proteomes" id="UP000189580">
    <property type="component" value="Chromosome a"/>
</dbReference>
<name>A0A167DVF3_9ASCO</name>
<dbReference type="OrthoDB" id="423559at2759"/>
<sequence length="678" mass="77582">MYRSLIVSRKSNNPQVKTTLIVAPLSLLRQWERELTVRVRPEHRMKIYIHHSSSTSKLHKTAKEFKEYDVVLTTYNMIGREYKKHFNVDTNGEPVSRVSSPFFEVEWYRIVCDEAQYIKNKTAVSSKGCAALTGDRRWCLSGTPIQNRIEELYSLIKFLKIEPYCNERKFSQEIARGLSKSDRASGRSLTKLRALLKAIMLRRTKDSKIDGKPILNLPPKTIEFAEKLFDEEEDKAYKSLEAKGQEQMNKYLEAGTVEKNYTNILTILLRLRQACCHPKLIEKSKLKQMGDSSKGRQKVEVLERVRDMDSKTVQRIKNVEDFSCPICYDATDTSDLVLLTPCGHHLCAECSPKFFSLKKDPSLGPQGARCSECRGPVYADKTVSYETFDLVHNQGLSDSEIVEVWKLERKHLLNEIKMRRDAVKRRKLEARELDLKMFDSDGEDEGEDKKPDVVSYDVNEVVDELGLAPLFRQGWISSTKIDSCMNQIHEIRRDFPSEKIIVFSQFTSMLDFMEVPLISQGIAFIRYDGSMSGNERNDAIKDFFEQPDMSIMLISLKAGNVGLTLTCASHVIILDPFWNPFVEEQAMDRAHRIGQPLPVHVHRIVIKNTVEDRILELQKKKKNLVGAAMDETGLKKISKLNRSELKFLFGLGGNINQMVDEGEPASSSTVVELDDDDD</sequence>
<evidence type="ECO:0000256" key="5">
    <source>
        <dbReference type="ARBA" id="ARBA00022840"/>
    </source>
</evidence>
<feature type="domain" description="Helicase C-terminal" evidence="9">
    <location>
        <begin position="480"/>
        <end position="646"/>
    </location>
</feature>
<evidence type="ECO:0000259" key="9">
    <source>
        <dbReference type="PROSITE" id="PS51194"/>
    </source>
</evidence>
<dbReference type="InterPro" id="IPR027417">
    <property type="entry name" value="P-loop_NTPase"/>
</dbReference>
<evidence type="ECO:0000256" key="2">
    <source>
        <dbReference type="ARBA" id="ARBA00022741"/>
    </source>
</evidence>
<dbReference type="GO" id="GO:0016787">
    <property type="term" value="F:hydrolase activity"/>
    <property type="evidence" value="ECO:0007669"/>
    <property type="project" value="UniProtKB-KW"/>
</dbReference>
<keyword evidence="6" id="KW-0479">Metal-binding</keyword>
<keyword evidence="4" id="KW-0347">Helicase</keyword>
<keyword evidence="2" id="KW-0547">Nucleotide-binding</keyword>
<evidence type="ECO:0000256" key="6">
    <source>
        <dbReference type="PROSITE-ProRule" id="PRU00175"/>
    </source>
</evidence>
<dbReference type="SUPFAM" id="SSF57850">
    <property type="entry name" value="RING/U-box"/>
    <property type="match status" value="1"/>
</dbReference>
<dbReference type="GeneID" id="30033449"/>
<proteinExistence type="inferred from homology"/>
<dbReference type="PANTHER" id="PTHR45626">
    <property type="entry name" value="TRANSCRIPTION TERMINATION FACTOR 2-RELATED"/>
    <property type="match status" value="1"/>
</dbReference>
<evidence type="ECO:0000256" key="1">
    <source>
        <dbReference type="ARBA" id="ARBA00007025"/>
    </source>
</evidence>
<keyword evidence="3" id="KW-0378">Hydrolase</keyword>
<dbReference type="Pfam" id="PF00271">
    <property type="entry name" value="Helicase_C"/>
    <property type="match status" value="1"/>
</dbReference>
<dbReference type="SMART" id="SM00184">
    <property type="entry name" value="RING"/>
    <property type="match status" value="1"/>
</dbReference>